<dbReference type="EMBL" id="JARXHW010000223">
    <property type="protein sequence ID" value="MDQ8209838.1"/>
    <property type="molecule type" value="Genomic_DNA"/>
</dbReference>
<proteinExistence type="predicted"/>
<dbReference type="Proteomes" id="UP001225316">
    <property type="component" value="Unassembled WGS sequence"/>
</dbReference>
<sequence length="91" mass="9968">MKRNQVLSILNKALFMVCLFSIITGVAASIFALWGIIENKELATRLILSSVVFFLGAVGGSAAIGCFKSNQYAWTPEEVIEDLEPKEKSKT</sequence>
<accession>A0ABU1B0C0</accession>
<keyword evidence="1" id="KW-1133">Transmembrane helix</keyword>
<keyword evidence="1" id="KW-0472">Membrane</keyword>
<comment type="caution">
    <text evidence="2">The sequence shown here is derived from an EMBL/GenBank/DDBJ whole genome shotgun (WGS) entry which is preliminary data.</text>
</comment>
<name>A0ABU1B0C0_9BACT</name>
<feature type="transmembrane region" description="Helical" evidence="1">
    <location>
        <begin position="43"/>
        <end position="67"/>
    </location>
</feature>
<evidence type="ECO:0000313" key="3">
    <source>
        <dbReference type="Proteomes" id="UP001225316"/>
    </source>
</evidence>
<reference evidence="2 3" key="1">
    <citation type="submission" date="2023-04" db="EMBL/GenBank/DDBJ databases">
        <title>A novel bacteria isolated from coastal sediment.</title>
        <authorList>
            <person name="Liu X.-J."/>
            <person name="Du Z.-J."/>
        </authorList>
    </citation>
    <scope>NUCLEOTIDE SEQUENCE [LARGE SCALE GENOMIC DNA]</scope>
    <source>
        <strain evidence="2 3">SDUM461003</strain>
    </source>
</reference>
<organism evidence="2 3">
    <name type="scientific">Thalassobacterium maritimum</name>
    <dbReference type="NCBI Taxonomy" id="3041265"/>
    <lineage>
        <taxon>Bacteria</taxon>
        <taxon>Pseudomonadati</taxon>
        <taxon>Verrucomicrobiota</taxon>
        <taxon>Opitutia</taxon>
        <taxon>Puniceicoccales</taxon>
        <taxon>Coraliomargaritaceae</taxon>
        <taxon>Thalassobacterium</taxon>
    </lineage>
</organism>
<protein>
    <submittedName>
        <fullName evidence="2">Uncharacterized protein</fullName>
    </submittedName>
</protein>
<keyword evidence="1" id="KW-0812">Transmembrane</keyword>
<evidence type="ECO:0000256" key="1">
    <source>
        <dbReference type="SAM" id="Phobius"/>
    </source>
</evidence>
<keyword evidence="3" id="KW-1185">Reference proteome</keyword>
<dbReference type="RefSeq" id="WP_308952757.1">
    <property type="nucleotide sequence ID" value="NZ_JARXHW010000223.1"/>
</dbReference>
<feature type="transmembrane region" description="Helical" evidence="1">
    <location>
        <begin position="12"/>
        <end position="37"/>
    </location>
</feature>
<evidence type="ECO:0000313" key="2">
    <source>
        <dbReference type="EMBL" id="MDQ8209838.1"/>
    </source>
</evidence>
<gene>
    <name evidence="2" type="ORF">QEH52_20135</name>
</gene>